<reference evidence="2 3" key="1">
    <citation type="submission" date="2021-06" db="EMBL/GenBank/DDBJ databases">
        <title>50 bacteria genomes isolated from Dapeng, Shenzhen, China.</title>
        <authorList>
            <person name="Zheng W."/>
            <person name="Yu S."/>
            <person name="Huang Y."/>
        </authorList>
    </citation>
    <scope>NUCLEOTIDE SEQUENCE [LARGE SCALE GENOMIC DNA]</scope>
    <source>
        <strain evidence="2 3">DP1N14-2</strain>
    </source>
</reference>
<gene>
    <name evidence="2" type="ORF">KUV26_13685</name>
</gene>
<name>A0ABS7NH11_9RHOB</name>
<keyword evidence="3" id="KW-1185">Reference proteome</keyword>
<protein>
    <submittedName>
        <fullName evidence="2">DUF3131 domain-containing protein</fullName>
    </submittedName>
</protein>
<evidence type="ECO:0000259" key="1">
    <source>
        <dbReference type="Pfam" id="PF11329"/>
    </source>
</evidence>
<sequence length="849" mass="93026">MRRRLFLKSAAAGLAVFPRIGFSSAFRKLPVPTFPVVTAINEEVSIPHLITVIDAFVERNIPLACVVNPYDEQGRAHTAKSKLAQVLNAYMIGSSGLDVVPYVPELQSLSEYFQGRAAHDAVSALQSMLRSGVAVRNSASVLQAIACAERENPANPRGVRSAGILNLLSVPVQSAPVRSETWDNGVVRLYGGTLVSLKDIEGNVQAAGPSGSQNIVYISAKDFSGIGLKQLKAAAVRFADGLSQQELDGDVSLLPVIDIQLRDTYGFKRMVCLHVLKPQESNPDQLSGYSEFTKFLQTAGIPHSREGQFLSKAYSDFWVSTELKHGKAGASAWPSSMHSVDIATRSEAKVRTVRPLEPGIGVTLFAEEGGPQGLEGTGFLKFRRRVVSGGGAAEAFRSATAGTGDVVVFIQPKAIAFPPERRALESLLKEMLRNQGTKFLLLEEFARTVAPAGPLPTRLRKTAAAAPELIKTRQVLSDAGRQELLEDARVAWQYFEKFTDPRTGLCPATVDFAPGGRQHKAVTMWDVGSHINGLVAAEEIGLVTQKNVEAAIRKILPNIAGRTFMGRHLPQGWIRTDRRKWGNRDFDGSDAGRLLAALDNLRRHSNFGDRLAELVFSWDLQKVIIEGEIHSVTNGELKTSYVSHSAHYSALAFRRWGVSAKSPYEVLTNRSATDGQMALLEAAARIGPFGAEPLLLEAMEMGMSKESAYLADVLFAAQLEDFRETGRLICVSEGPIDKSPWFLYQGLQLDAQERTWAFDTVGQEPEYRTPEFREENLVISSKAAFLWSAYQPHEYSEKLLNFTRRVAKTNNGFASSIFLKTGRPTEAYTDLNTNGVILQAIAHRLARSD</sequence>
<dbReference type="Gene3D" id="1.50.10.140">
    <property type="match status" value="1"/>
</dbReference>
<feature type="domain" description="DUF3131" evidence="1">
    <location>
        <begin position="487"/>
        <end position="845"/>
    </location>
</feature>
<dbReference type="InterPro" id="IPR021478">
    <property type="entry name" value="DUF3131"/>
</dbReference>
<evidence type="ECO:0000313" key="2">
    <source>
        <dbReference type="EMBL" id="MBY6140491.1"/>
    </source>
</evidence>
<organism evidence="2 3">
    <name type="scientific">Leisingera daeponensis</name>
    <dbReference type="NCBI Taxonomy" id="405746"/>
    <lineage>
        <taxon>Bacteria</taxon>
        <taxon>Pseudomonadati</taxon>
        <taxon>Pseudomonadota</taxon>
        <taxon>Alphaproteobacteria</taxon>
        <taxon>Rhodobacterales</taxon>
        <taxon>Roseobacteraceae</taxon>
        <taxon>Leisingera</taxon>
    </lineage>
</organism>
<comment type="caution">
    <text evidence="2">The sequence shown here is derived from an EMBL/GenBank/DDBJ whole genome shotgun (WGS) entry which is preliminary data.</text>
</comment>
<dbReference type="Proteomes" id="UP000766629">
    <property type="component" value="Unassembled WGS sequence"/>
</dbReference>
<dbReference type="Pfam" id="PF11329">
    <property type="entry name" value="DUF3131"/>
    <property type="match status" value="1"/>
</dbReference>
<accession>A0ABS7NH11</accession>
<evidence type="ECO:0000313" key="3">
    <source>
        <dbReference type="Proteomes" id="UP000766629"/>
    </source>
</evidence>
<dbReference type="EMBL" id="JAHVJA010000005">
    <property type="protein sequence ID" value="MBY6140491.1"/>
    <property type="molecule type" value="Genomic_DNA"/>
</dbReference>
<proteinExistence type="predicted"/>